<feature type="compositionally biased region" description="Acidic residues" evidence="1">
    <location>
        <begin position="77"/>
        <end position="92"/>
    </location>
</feature>
<reference evidence="2" key="1">
    <citation type="submission" date="2021-03" db="EMBL/GenBank/DDBJ databases">
        <title>Draft genome sequence of rust myrtle Austropuccinia psidii MF-1, a brazilian biotype.</title>
        <authorList>
            <person name="Quecine M.C."/>
            <person name="Pachon D.M.R."/>
            <person name="Bonatelli M.L."/>
            <person name="Correr F.H."/>
            <person name="Franceschini L.M."/>
            <person name="Leite T.F."/>
            <person name="Margarido G.R.A."/>
            <person name="Almeida C.A."/>
            <person name="Ferrarezi J.A."/>
            <person name="Labate C.A."/>
        </authorList>
    </citation>
    <scope>NUCLEOTIDE SEQUENCE</scope>
    <source>
        <strain evidence="2">MF-1</strain>
    </source>
</reference>
<dbReference type="EMBL" id="AVOT02011274">
    <property type="protein sequence ID" value="MBW0491819.1"/>
    <property type="molecule type" value="Genomic_DNA"/>
</dbReference>
<dbReference type="AlphaFoldDB" id="A0A9Q3CV27"/>
<comment type="caution">
    <text evidence="2">The sequence shown here is derived from an EMBL/GenBank/DDBJ whole genome shotgun (WGS) entry which is preliminary data.</text>
</comment>
<keyword evidence="3" id="KW-1185">Reference proteome</keyword>
<protein>
    <submittedName>
        <fullName evidence="2">Uncharacterized protein</fullName>
    </submittedName>
</protein>
<organism evidence="2 3">
    <name type="scientific">Austropuccinia psidii MF-1</name>
    <dbReference type="NCBI Taxonomy" id="1389203"/>
    <lineage>
        <taxon>Eukaryota</taxon>
        <taxon>Fungi</taxon>
        <taxon>Dikarya</taxon>
        <taxon>Basidiomycota</taxon>
        <taxon>Pucciniomycotina</taxon>
        <taxon>Pucciniomycetes</taxon>
        <taxon>Pucciniales</taxon>
        <taxon>Sphaerophragmiaceae</taxon>
        <taxon>Austropuccinia</taxon>
    </lineage>
</organism>
<name>A0A9Q3CV27_9BASI</name>
<feature type="region of interest" description="Disordered" evidence="1">
    <location>
        <begin position="77"/>
        <end position="98"/>
    </location>
</feature>
<sequence>MSTQHSPLSKDTRSQRHQAVLTPKERAPHYCTPSVHQVSANLDRGPPMKGEEPSRRVDLKSLSCWVAIQAFMKGLTEDEEGEESMGEEESGETEVSAALAGAPEACKALNIVPSNQPLFSKD</sequence>
<accession>A0A9Q3CV27</accession>
<evidence type="ECO:0000256" key="1">
    <source>
        <dbReference type="SAM" id="MobiDB-lite"/>
    </source>
</evidence>
<dbReference type="Proteomes" id="UP000765509">
    <property type="component" value="Unassembled WGS sequence"/>
</dbReference>
<gene>
    <name evidence="2" type="ORF">O181_031534</name>
</gene>
<feature type="region of interest" description="Disordered" evidence="1">
    <location>
        <begin position="1"/>
        <end position="28"/>
    </location>
</feature>
<evidence type="ECO:0000313" key="3">
    <source>
        <dbReference type="Proteomes" id="UP000765509"/>
    </source>
</evidence>
<proteinExistence type="predicted"/>
<evidence type="ECO:0000313" key="2">
    <source>
        <dbReference type="EMBL" id="MBW0491819.1"/>
    </source>
</evidence>